<gene>
    <name evidence="1" type="ORF">NC99_20120</name>
</gene>
<evidence type="ECO:0000313" key="1">
    <source>
        <dbReference type="EMBL" id="KOH45150.1"/>
    </source>
</evidence>
<dbReference type="PANTHER" id="PTHR37804:SF1">
    <property type="entry name" value="CDAA REGULATORY PROTEIN CDAR"/>
    <property type="match status" value="1"/>
</dbReference>
<dbReference type="Gene3D" id="2.170.120.30">
    <property type="match status" value="1"/>
</dbReference>
<dbReference type="EMBL" id="LGIA01000148">
    <property type="protein sequence ID" value="KOH45150.1"/>
    <property type="molecule type" value="Genomic_DNA"/>
</dbReference>
<dbReference type="RefSeq" id="WP_053182681.1">
    <property type="nucleotide sequence ID" value="NZ_LGIA01000148.1"/>
</dbReference>
<accession>A0A0L8V9L7</accession>
<dbReference type="PANTHER" id="PTHR37804">
    <property type="entry name" value="CDAA REGULATORY PROTEIN CDAR"/>
    <property type="match status" value="1"/>
</dbReference>
<evidence type="ECO:0000313" key="2">
    <source>
        <dbReference type="Proteomes" id="UP000036958"/>
    </source>
</evidence>
<comment type="caution">
    <text evidence="1">The sequence shown here is derived from an EMBL/GenBank/DDBJ whole genome shotgun (WGS) entry which is preliminary data.</text>
</comment>
<name>A0A0L8V9L7_9BACT</name>
<protein>
    <recommendedName>
        <fullName evidence="3">YbbR-like domain-containing protein</fullName>
    </recommendedName>
</protein>
<dbReference type="Gene3D" id="2.170.120.40">
    <property type="entry name" value="YbbR-like domain"/>
    <property type="match status" value="1"/>
</dbReference>
<dbReference type="AlphaFoldDB" id="A0A0L8V9L7"/>
<dbReference type="InterPro" id="IPR053154">
    <property type="entry name" value="c-di-AMP_regulator"/>
</dbReference>
<dbReference type="Proteomes" id="UP000036958">
    <property type="component" value="Unassembled WGS sequence"/>
</dbReference>
<evidence type="ECO:0008006" key="3">
    <source>
        <dbReference type="Google" id="ProtNLM"/>
    </source>
</evidence>
<keyword evidence="2" id="KW-1185">Reference proteome</keyword>
<dbReference type="OrthoDB" id="1115707at2"/>
<dbReference type="STRING" id="1409788.NC99_20120"/>
<dbReference type="InterPro" id="IPR012505">
    <property type="entry name" value="YbbR"/>
</dbReference>
<reference evidence="2" key="1">
    <citation type="submission" date="2015-07" db="EMBL/GenBank/DDBJ databases">
        <title>Genome sequencing of Sunxiuqinia dokdonensis strain SK.</title>
        <authorList>
            <person name="Ahn S."/>
            <person name="Kim B.-C."/>
        </authorList>
    </citation>
    <scope>NUCLEOTIDE SEQUENCE [LARGE SCALE GENOMIC DNA]</scope>
    <source>
        <strain evidence="2">SK</strain>
    </source>
</reference>
<organism evidence="1 2">
    <name type="scientific">Sunxiuqinia dokdonensis</name>
    <dbReference type="NCBI Taxonomy" id="1409788"/>
    <lineage>
        <taxon>Bacteria</taxon>
        <taxon>Pseudomonadati</taxon>
        <taxon>Bacteroidota</taxon>
        <taxon>Bacteroidia</taxon>
        <taxon>Marinilabiliales</taxon>
        <taxon>Prolixibacteraceae</taxon>
        <taxon>Sunxiuqinia</taxon>
    </lineage>
</organism>
<dbReference type="Pfam" id="PF07949">
    <property type="entry name" value="YbbR"/>
    <property type="match status" value="1"/>
</dbReference>
<proteinExistence type="predicted"/>
<sequence length="331" mass="38172">MKNKWTNKAKYFLKKFQIKNERKLAIFLICVGIASVFWLLNALEKEYNVELSFPVRYTNLPKNKMLINEPPRQFVLDVRSFGFTLLRYKLSMAFSPLVFNVGEIIGEAMEDKNQNRYAIPSQQYRKNMADQISSELNVTSILPDTVYFQFDQIVTQKKKVTPIVTFQLKKQHYLYDEISVVPDSVDVMGPRSILDTLTQVKTVAQNLKTLDGSVQRTASLQTINIVEFAPKKVTIQIPVEEYTEKQLAIPVTIDSIPDNFKINFFPAEVKVSFMIGLSRFSEIDPSDFRASVSYADIENKVDYLPVTLENIPNHLKSVDFLPKKIEYLIEK</sequence>